<gene>
    <name evidence="1" type="ORF">CEPIT_LOCUS36767</name>
</gene>
<reference evidence="1" key="1">
    <citation type="submission" date="2022-07" db="EMBL/GenBank/DDBJ databases">
        <authorList>
            <person name="Macas J."/>
            <person name="Novak P."/>
            <person name="Neumann P."/>
        </authorList>
    </citation>
    <scope>NUCLEOTIDE SEQUENCE</scope>
</reference>
<dbReference type="Proteomes" id="UP001152523">
    <property type="component" value="Unassembled WGS sequence"/>
</dbReference>
<evidence type="ECO:0000313" key="2">
    <source>
        <dbReference type="Proteomes" id="UP001152523"/>
    </source>
</evidence>
<organism evidence="1 2">
    <name type="scientific">Cuscuta epithymum</name>
    <dbReference type="NCBI Taxonomy" id="186058"/>
    <lineage>
        <taxon>Eukaryota</taxon>
        <taxon>Viridiplantae</taxon>
        <taxon>Streptophyta</taxon>
        <taxon>Embryophyta</taxon>
        <taxon>Tracheophyta</taxon>
        <taxon>Spermatophyta</taxon>
        <taxon>Magnoliopsida</taxon>
        <taxon>eudicotyledons</taxon>
        <taxon>Gunneridae</taxon>
        <taxon>Pentapetalae</taxon>
        <taxon>asterids</taxon>
        <taxon>lamiids</taxon>
        <taxon>Solanales</taxon>
        <taxon>Convolvulaceae</taxon>
        <taxon>Cuscuteae</taxon>
        <taxon>Cuscuta</taxon>
        <taxon>Cuscuta subgen. Cuscuta</taxon>
    </lineage>
</organism>
<keyword evidence="2" id="KW-1185">Reference proteome</keyword>
<dbReference type="EMBL" id="CAMAPF010001009">
    <property type="protein sequence ID" value="CAH9138396.1"/>
    <property type="molecule type" value="Genomic_DNA"/>
</dbReference>
<dbReference type="AlphaFoldDB" id="A0AAV0FSE6"/>
<comment type="caution">
    <text evidence="1">The sequence shown here is derived from an EMBL/GenBank/DDBJ whole genome shotgun (WGS) entry which is preliminary data.</text>
</comment>
<accession>A0AAV0FSE6</accession>
<name>A0AAV0FSE6_9ASTE</name>
<evidence type="ECO:0000313" key="1">
    <source>
        <dbReference type="EMBL" id="CAH9138396.1"/>
    </source>
</evidence>
<protein>
    <submittedName>
        <fullName evidence="1">Uncharacterized protein</fullName>
    </submittedName>
</protein>
<sequence length="143" mass="17101">MTRQVRFYASHDLQMTLEHNYSKANLTRPDLSRPGLESFAAYYIFDNPVSVIYLNHNNEKRLMFVDEINKYCDGTLKIIQEQLRSKKEELGQKSTEASKEELKELHRIDNILQAIEKQLDRRRSLRNYEHALNLRKHYFNAQK</sequence>
<proteinExistence type="predicted"/>